<sequence length="294" mass="33686">TESLDLHFLQDSNGYALVTDGIPDMMSFSVCFWVKLIYRYPAGSFNTMTLLSYSNSKYDKAYLVNTQGTSVNTFMDDKDYYISHIQLRDGKWLHACLIWDQENTRTITFFDGVHKTTMKPPSRQEKILKGGGTMVIGARMQPDGTLAEHMNGSLSNLNVWNKYLTADEVQNVYRSCNLAKGNVFYWCSHVINLMTRMNVSMVSPSTACSASYTDGMFTSLEHYKLIGHHISVYEVMDALACASHCLRTCRCQSFHLKRRPNGRNLCHLNSGSKNDFPDDFVFTNREKYTYYERV</sequence>
<proteinExistence type="predicted"/>
<dbReference type="InterPro" id="IPR051360">
    <property type="entry name" value="Neuronal_Pentraxin_Related"/>
</dbReference>
<dbReference type="SMART" id="SM00159">
    <property type="entry name" value="PTX"/>
    <property type="match status" value="1"/>
</dbReference>
<evidence type="ECO:0000313" key="10">
    <source>
        <dbReference type="Proteomes" id="UP001159427"/>
    </source>
</evidence>
<dbReference type="PANTHER" id="PTHR19277">
    <property type="entry name" value="PENTRAXIN"/>
    <property type="match status" value="1"/>
</dbReference>
<dbReference type="PROSITE" id="PS50948">
    <property type="entry name" value="PAN"/>
    <property type="match status" value="1"/>
</dbReference>
<comment type="cofactor">
    <cofactor evidence="1">
        <name>Ca(2+)</name>
        <dbReference type="ChEBI" id="CHEBI:29108"/>
    </cofactor>
</comment>
<dbReference type="SUPFAM" id="SSF57414">
    <property type="entry name" value="Hairpin loop containing domain-like"/>
    <property type="match status" value="1"/>
</dbReference>
<dbReference type="PROSITE" id="PS51828">
    <property type="entry name" value="PTX_2"/>
    <property type="match status" value="1"/>
</dbReference>
<keyword evidence="5" id="KW-0325">Glycoprotein</keyword>
<keyword evidence="4" id="KW-1015">Disulfide bond</keyword>
<name>A0ABN8SQW9_9CNID</name>
<evidence type="ECO:0000256" key="4">
    <source>
        <dbReference type="ARBA" id="ARBA00023157"/>
    </source>
</evidence>
<dbReference type="SMART" id="SM00473">
    <property type="entry name" value="PAN_AP"/>
    <property type="match status" value="1"/>
</dbReference>
<dbReference type="PANTHER" id="PTHR19277:SF125">
    <property type="entry name" value="B6"/>
    <property type="match status" value="1"/>
</dbReference>
<dbReference type="Pfam" id="PF00024">
    <property type="entry name" value="PAN_1"/>
    <property type="match status" value="1"/>
</dbReference>
<dbReference type="Proteomes" id="UP001159427">
    <property type="component" value="Unassembled WGS sequence"/>
</dbReference>
<evidence type="ECO:0000256" key="1">
    <source>
        <dbReference type="ARBA" id="ARBA00001913"/>
    </source>
</evidence>
<keyword evidence="2" id="KW-0479">Metal-binding</keyword>
<keyword evidence="10" id="KW-1185">Reference proteome</keyword>
<comment type="caution">
    <text evidence="9">The sequence shown here is derived from an EMBL/GenBank/DDBJ whole genome shotgun (WGS) entry which is preliminary data.</text>
</comment>
<dbReference type="Pfam" id="PF13385">
    <property type="entry name" value="Laminin_G_3"/>
    <property type="match status" value="1"/>
</dbReference>
<feature type="domain" description="Apple" evidence="7">
    <location>
        <begin position="208"/>
        <end position="294"/>
    </location>
</feature>
<evidence type="ECO:0000259" key="7">
    <source>
        <dbReference type="PROSITE" id="PS50948"/>
    </source>
</evidence>
<evidence type="ECO:0000313" key="9">
    <source>
        <dbReference type="EMBL" id="CAH3193026.1"/>
    </source>
</evidence>
<protein>
    <recommendedName>
        <fullName evidence="11">Apple domain-containing protein</fullName>
    </recommendedName>
</protein>
<dbReference type="Gene3D" id="2.60.120.200">
    <property type="match status" value="1"/>
</dbReference>
<dbReference type="InterPro" id="IPR001759">
    <property type="entry name" value="PTX_dom"/>
</dbReference>
<evidence type="ECO:0000256" key="3">
    <source>
        <dbReference type="ARBA" id="ARBA00022837"/>
    </source>
</evidence>
<evidence type="ECO:0000256" key="5">
    <source>
        <dbReference type="ARBA" id="ARBA00023180"/>
    </source>
</evidence>
<evidence type="ECO:0008006" key="11">
    <source>
        <dbReference type="Google" id="ProtNLM"/>
    </source>
</evidence>
<feature type="domain" description="Pentraxin (PTX)" evidence="8">
    <location>
        <begin position="1"/>
        <end position="208"/>
    </location>
</feature>
<accession>A0ABN8SQW9</accession>
<gene>
    <name evidence="9" type="ORF">PEVE_00025028</name>
</gene>
<evidence type="ECO:0000256" key="2">
    <source>
        <dbReference type="ARBA" id="ARBA00022723"/>
    </source>
</evidence>
<keyword evidence="3" id="KW-0106">Calcium</keyword>
<dbReference type="InterPro" id="IPR003609">
    <property type="entry name" value="Pan_app"/>
</dbReference>
<dbReference type="EMBL" id="CALNXI010003359">
    <property type="protein sequence ID" value="CAH3193026.1"/>
    <property type="molecule type" value="Genomic_DNA"/>
</dbReference>
<evidence type="ECO:0000256" key="6">
    <source>
        <dbReference type="PROSITE-ProRule" id="PRU01172"/>
    </source>
</evidence>
<organism evidence="9 10">
    <name type="scientific">Porites evermanni</name>
    <dbReference type="NCBI Taxonomy" id="104178"/>
    <lineage>
        <taxon>Eukaryota</taxon>
        <taxon>Metazoa</taxon>
        <taxon>Cnidaria</taxon>
        <taxon>Anthozoa</taxon>
        <taxon>Hexacorallia</taxon>
        <taxon>Scleractinia</taxon>
        <taxon>Fungiina</taxon>
        <taxon>Poritidae</taxon>
        <taxon>Porites</taxon>
    </lineage>
</organism>
<evidence type="ECO:0000259" key="8">
    <source>
        <dbReference type="PROSITE" id="PS51828"/>
    </source>
</evidence>
<dbReference type="Gene3D" id="3.50.4.10">
    <property type="entry name" value="Hepatocyte Growth Factor"/>
    <property type="match status" value="1"/>
</dbReference>
<feature type="non-terminal residue" evidence="9">
    <location>
        <position position="1"/>
    </location>
</feature>
<reference evidence="9 10" key="1">
    <citation type="submission" date="2022-05" db="EMBL/GenBank/DDBJ databases">
        <authorList>
            <consortium name="Genoscope - CEA"/>
            <person name="William W."/>
        </authorList>
    </citation>
    <scope>NUCLEOTIDE SEQUENCE [LARGE SCALE GENOMIC DNA]</scope>
</reference>
<dbReference type="InterPro" id="IPR013320">
    <property type="entry name" value="ConA-like_dom_sf"/>
</dbReference>
<comment type="caution">
    <text evidence="6">Lacks conserved residue(s) required for the propagation of feature annotation.</text>
</comment>
<dbReference type="SUPFAM" id="SSF49899">
    <property type="entry name" value="Concanavalin A-like lectins/glucanases"/>
    <property type="match status" value="1"/>
</dbReference>